<accession>A0ABZ1T928</accession>
<organism evidence="2 3">
    <name type="scientific">Streptomyces virginiae</name>
    <name type="common">Streptomyces cinnamonensis</name>
    <dbReference type="NCBI Taxonomy" id="1961"/>
    <lineage>
        <taxon>Bacteria</taxon>
        <taxon>Bacillati</taxon>
        <taxon>Actinomycetota</taxon>
        <taxon>Actinomycetes</taxon>
        <taxon>Kitasatosporales</taxon>
        <taxon>Streptomycetaceae</taxon>
        <taxon>Streptomyces</taxon>
    </lineage>
</organism>
<dbReference type="Pfam" id="PF03621">
    <property type="entry name" value="MbtH"/>
    <property type="match status" value="1"/>
</dbReference>
<dbReference type="SUPFAM" id="SSF160582">
    <property type="entry name" value="MbtH-like"/>
    <property type="match status" value="1"/>
</dbReference>
<protein>
    <submittedName>
        <fullName evidence="2">MbtH family protein</fullName>
    </submittedName>
</protein>
<proteinExistence type="predicted"/>
<reference evidence="2" key="1">
    <citation type="submission" date="2022-10" db="EMBL/GenBank/DDBJ databases">
        <title>The complete genomes of actinobacterial strains from the NBC collection.</title>
        <authorList>
            <person name="Joergensen T.S."/>
            <person name="Alvarez Arevalo M."/>
            <person name="Sterndorff E.B."/>
            <person name="Faurdal D."/>
            <person name="Vuksanovic O."/>
            <person name="Mourched A.-S."/>
            <person name="Charusanti P."/>
            <person name="Shaw S."/>
            <person name="Blin K."/>
            <person name="Weber T."/>
        </authorList>
    </citation>
    <scope>NUCLEOTIDE SEQUENCE</scope>
    <source>
        <strain evidence="2">NBC_00248</strain>
    </source>
</reference>
<dbReference type="PANTHER" id="PTHR38444:SF1">
    <property type="entry name" value="ENTEROBACTIN BIOSYNTHESIS PROTEIN YBDZ"/>
    <property type="match status" value="1"/>
</dbReference>
<name>A0ABZ1T928_STRVG</name>
<keyword evidence="3" id="KW-1185">Reference proteome</keyword>
<evidence type="ECO:0000313" key="2">
    <source>
        <dbReference type="EMBL" id="WUQ11881.1"/>
    </source>
</evidence>
<sequence>MDTSFGKYRFRSHRRVVANPFEDEEGVHLVLVNGEEQYSLWPASHAVPAGWSVAHDRDTRANCLEYVSAHWSDMRPAGLRALTDDVREVIR</sequence>
<dbReference type="PANTHER" id="PTHR38444">
    <property type="entry name" value="ENTEROBACTIN BIOSYNTHESIS PROTEIN YBDZ"/>
    <property type="match status" value="1"/>
</dbReference>
<dbReference type="InterPro" id="IPR005153">
    <property type="entry name" value="MbtH-like_dom"/>
</dbReference>
<dbReference type="Gene3D" id="3.90.820.10">
    <property type="entry name" value="Structural Genomics, Unknown Function 30-nov-00 1gh9 Mol_id"/>
    <property type="match status" value="1"/>
</dbReference>
<dbReference type="SMART" id="SM00923">
    <property type="entry name" value="MbtH"/>
    <property type="match status" value="1"/>
</dbReference>
<dbReference type="EMBL" id="CP108090">
    <property type="protein sequence ID" value="WUQ11881.1"/>
    <property type="molecule type" value="Genomic_DNA"/>
</dbReference>
<dbReference type="Proteomes" id="UP001432039">
    <property type="component" value="Chromosome"/>
</dbReference>
<gene>
    <name evidence="2" type="ORF">OG517_10770</name>
</gene>
<dbReference type="InterPro" id="IPR037407">
    <property type="entry name" value="MLP_fam"/>
</dbReference>
<evidence type="ECO:0000259" key="1">
    <source>
        <dbReference type="SMART" id="SM00923"/>
    </source>
</evidence>
<dbReference type="InterPro" id="IPR038020">
    <property type="entry name" value="MbtH-like_sf"/>
</dbReference>
<feature type="domain" description="MbtH-like" evidence="1">
    <location>
        <begin position="19"/>
        <end position="69"/>
    </location>
</feature>
<evidence type="ECO:0000313" key="3">
    <source>
        <dbReference type="Proteomes" id="UP001432039"/>
    </source>
</evidence>